<dbReference type="AlphaFoldDB" id="A0A9N9G8J9"/>
<evidence type="ECO:0000313" key="1">
    <source>
        <dbReference type="EMBL" id="CAG8588974.1"/>
    </source>
</evidence>
<evidence type="ECO:0000313" key="2">
    <source>
        <dbReference type="Proteomes" id="UP000789342"/>
    </source>
</evidence>
<organism evidence="1 2">
    <name type="scientific">Acaulospora morrowiae</name>
    <dbReference type="NCBI Taxonomy" id="94023"/>
    <lineage>
        <taxon>Eukaryota</taxon>
        <taxon>Fungi</taxon>
        <taxon>Fungi incertae sedis</taxon>
        <taxon>Mucoromycota</taxon>
        <taxon>Glomeromycotina</taxon>
        <taxon>Glomeromycetes</taxon>
        <taxon>Diversisporales</taxon>
        <taxon>Acaulosporaceae</taxon>
        <taxon>Acaulospora</taxon>
    </lineage>
</organism>
<name>A0A9N9G8J9_9GLOM</name>
<protein>
    <submittedName>
        <fullName evidence="1">11100_t:CDS:1</fullName>
    </submittedName>
</protein>
<dbReference type="EMBL" id="CAJVPV010005320">
    <property type="protein sequence ID" value="CAG8588974.1"/>
    <property type="molecule type" value="Genomic_DNA"/>
</dbReference>
<dbReference type="OrthoDB" id="2319705at2759"/>
<dbReference type="Proteomes" id="UP000789342">
    <property type="component" value="Unassembled WGS sequence"/>
</dbReference>
<accession>A0A9N9G8J9</accession>
<gene>
    <name evidence="1" type="ORF">AMORRO_LOCUS7259</name>
</gene>
<proteinExistence type="predicted"/>
<reference evidence="1" key="1">
    <citation type="submission" date="2021-06" db="EMBL/GenBank/DDBJ databases">
        <authorList>
            <person name="Kallberg Y."/>
            <person name="Tangrot J."/>
            <person name="Rosling A."/>
        </authorList>
    </citation>
    <scope>NUCLEOTIDE SEQUENCE</scope>
    <source>
        <strain evidence="1">CL551</strain>
    </source>
</reference>
<comment type="caution">
    <text evidence="1">The sequence shown here is derived from an EMBL/GenBank/DDBJ whole genome shotgun (WGS) entry which is preliminary data.</text>
</comment>
<sequence>MKEELEIVIFSSKIQSLIESNYPNIVKLIKYNGEGLTKALHDIDGAVSARKAVTTFKVTQDGNNNFKTWSEYKDSIHKFLEQVNDDTRLEKARKSLAHQIWKAHYNRFPDWPPVGRTQSDDVDLSANDIHDDGQYTIAWMSEGKITVTDEHPSANVYKTKLGGTPVLRILFVNKRIVKELENKANVDFENAKKKVDSYTKSVGWD</sequence>
<keyword evidence="2" id="KW-1185">Reference proteome</keyword>